<dbReference type="EC" id="5.4.2.7" evidence="4 5"/>
<feature type="binding site" evidence="4">
    <location>
        <position position="327"/>
    </location>
    <ligand>
        <name>Mn(2+)</name>
        <dbReference type="ChEBI" id="CHEBI:29035"/>
        <label>1</label>
    </ligand>
</feature>
<comment type="subcellular location">
    <subcellularLocation>
        <location evidence="4">Cytoplasm</location>
    </subcellularLocation>
</comment>
<dbReference type="GO" id="GO:0008973">
    <property type="term" value="F:phosphopentomutase activity"/>
    <property type="evidence" value="ECO:0007669"/>
    <property type="project" value="UniProtKB-UniRule"/>
</dbReference>
<evidence type="ECO:0000256" key="1">
    <source>
        <dbReference type="ARBA" id="ARBA00010373"/>
    </source>
</evidence>
<evidence type="ECO:0000256" key="5">
    <source>
        <dbReference type="NCBIfam" id="TIGR01696"/>
    </source>
</evidence>
<feature type="binding site" evidence="4">
    <location>
        <position position="339"/>
    </location>
    <ligand>
        <name>Mn(2+)</name>
        <dbReference type="ChEBI" id="CHEBI:29035"/>
        <label>2</label>
    </ligand>
</feature>
<feature type="binding site" evidence="4">
    <location>
        <position position="328"/>
    </location>
    <ligand>
        <name>Mn(2+)</name>
        <dbReference type="ChEBI" id="CHEBI:29035"/>
        <label>1</label>
    </ligand>
</feature>
<feature type="domain" description="Metalloenzyme" evidence="6">
    <location>
        <begin position="6"/>
        <end position="378"/>
    </location>
</feature>
<sequence>MPFKTRIIWIVLDGAGAGALPDAGEYGDDGANTFAHVIESTPGLDLHNLVKLGLGELPTLEGLLPGAHAGGACGIMTEVSPGKDSTTGHWELAGIIIDHPFPVYPIGFPAEIIREFEERIGRKVIGNKHASGTEIIEELGREHLETGRIILYTSADSVFQLAAHKDVIPLEELYQISAVARDILHGENGVSRVIARPFTGRPGSFTRVGAERLDLSLPPPRPAVLDLAKDAGLRVRGIGKVGDIYAGRGFESSPHTTGNEETMEVVLEEVRDREPGIIMANMIDFDMLWGHRRDINGFAEGLQEFDAFIPRLQEAMHQDDICIIVSDHGCDPAFPGTDHTREYAILLVFGDMVTRPVNLGTRDSYSDCGRTIADLLTIDGSSLDGTSFAPLL</sequence>
<dbReference type="InterPro" id="IPR017850">
    <property type="entry name" value="Alkaline_phosphatase_core_sf"/>
</dbReference>
<dbReference type="PIRSF" id="PIRSF001491">
    <property type="entry name" value="Ppentomutase"/>
    <property type="match status" value="1"/>
</dbReference>
<dbReference type="PANTHER" id="PTHR21110:SF0">
    <property type="entry name" value="PHOSPHOPENTOMUTASE"/>
    <property type="match status" value="1"/>
</dbReference>
<dbReference type="SUPFAM" id="SSF143856">
    <property type="entry name" value="DeoB insert domain-like"/>
    <property type="match status" value="1"/>
</dbReference>
<feature type="binding site" evidence="4">
    <location>
        <position position="286"/>
    </location>
    <ligand>
        <name>Mn(2+)</name>
        <dbReference type="ChEBI" id="CHEBI:29035"/>
        <label>2</label>
    </ligand>
</feature>
<name>A0A1F2WTI7_9ACTN</name>
<dbReference type="InterPro" id="IPR024052">
    <property type="entry name" value="Phosphopentomutase_DeoB_cap_sf"/>
</dbReference>
<evidence type="ECO:0000256" key="3">
    <source>
        <dbReference type="ARBA" id="ARBA00023211"/>
    </source>
</evidence>
<dbReference type="GO" id="GO:0000287">
    <property type="term" value="F:magnesium ion binding"/>
    <property type="evidence" value="ECO:0007669"/>
    <property type="project" value="UniProtKB-UniRule"/>
</dbReference>
<comment type="catalytic activity">
    <reaction evidence="4">
        <text>alpha-D-ribose 1-phosphate = D-ribose 5-phosphate</text>
        <dbReference type="Rhea" id="RHEA:18793"/>
        <dbReference type="ChEBI" id="CHEBI:57720"/>
        <dbReference type="ChEBI" id="CHEBI:78346"/>
        <dbReference type="EC" id="5.4.2.7"/>
    </reaction>
</comment>
<dbReference type="HAMAP" id="MF_00740">
    <property type="entry name" value="Phosphopentomut"/>
    <property type="match status" value="1"/>
</dbReference>
<comment type="pathway">
    <text evidence="4">Carbohydrate degradation; 2-deoxy-D-ribose 1-phosphate degradation; D-glyceraldehyde 3-phosphate and acetaldehyde from 2-deoxy-alpha-D-ribose 1-phosphate: step 1/2.</text>
</comment>
<evidence type="ECO:0000313" key="8">
    <source>
        <dbReference type="Proteomes" id="UP000177876"/>
    </source>
</evidence>
<dbReference type="GO" id="GO:0009117">
    <property type="term" value="P:nucleotide metabolic process"/>
    <property type="evidence" value="ECO:0007669"/>
    <property type="project" value="UniProtKB-UniRule"/>
</dbReference>
<comment type="function">
    <text evidence="4">Isomerase that catalyzes the conversion of deoxy-ribose 1-phosphate (dRib-1-P) and ribose 1-phosphate (Rib-1-P) to deoxy-ribose 5-phosphate (dRib-5-P) and ribose 5-phosphate (Rib-5-P), respectively.</text>
</comment>
<evidence type="ECO:0000256" key="4">
    <source>
        <dbReference type="HAMAP-Rule" id="MF_00740"/>
    </source>
</evidence>
<gene>
    <name evidence="4" type="primary">deoB</name>
    <name evidence="7" type="ORF">A2Y75_02275</name>
</gene>
<dbReference type="InterPro" id="IPR006124">
    <property type="entry name" value="Metalloenzyme"/>
</dbReference>
<comment type="similarity">
    <text evidence="1 4">Belongs to the phosphopentomutase family.</text>
</comment>
<evidence type="ECO:0000256" key="2">
    <source>
        <dbReference type="ARBA" id="ARBA00022723"/>
    </source>
</evidence>
<dbReference type="GO" id="GO:0030145">
    <property type="term" value="F:manganese ion binding"/>
    <property type="evidence" value="ECO:0007669"/>
    <property type="project" value="UniProtKB-UniRule"/>
</dbReference>
<dbReference type="AlphaFoldDB" id="A0A1F2WTI7"/>
<comment type="catalytic activity">
    <reaction evidence="4">
        <text>2-deoxy-alpha-D-ribose 1-phosphate = 2-deoxy-D-ribose 5-phosphate</text>
        <dbReference type="Rhea" id="RHEA:27658"/>
        <dbReference type="ChEBI" id="CHEBI:57259"/>
        <dbReference type="ChEBI" id="CHEBI:62877"/>
        <dbReference type="EC" id="5.4.2.7"/>
    </reaction>
</comment>
<keyword evidence="3 4" id="KW-0464">Manganese</keyword>
<accession>A0A1F2WTI7</accession>
<evidence type="ECO:0000313" key="7">
    <source>
        <dbReference type="EMBL" id="OFW60133.1"/>
    </source>
</evidence>
<dbReference type="GO" id="GO:0006018">
    <property type="term" value="P:2-deoxyribose 1-phosphate catabolic process"/>
    <property type="evidence" value="ECO:0007669"/>
    <property type="project" value="UniProtKB-UniRule"/>
</dbReference>
<comment type="cofactor">
    <cofactor evidence="4">
        <name>Mn(2+)</name>
        <dbReference type="ChEBI" id="CHEBI:29035"/>
    </cofactor>
    <text evidence="4">Binds 2 manganese ions.</text>
</comment>
<dbReference type="Gene3D" id="3.40.720.10">
    <property type="entry name" value="Alkaline Phosphatase, subunit A"/>
    <property type="match status" value="1"/>
</dbReference>
<reference evidence="7 8" key="1">
    <citation type="journal article" date="2016" name="Nat. Commun.">
        <title>Thousands of microbial genomes shed light on interconnected biogeochemical processes in an aquifer system.</title>
        <authorList>
            <person name="Anantharaman K."/>
            <person name="Brown C.T."/>
            <person name="Hug L.A."/>
            <person name="Sharon I."/>
            <person name="Castelle C.J."/>
            <person name="Probst A.J."/>
            <person name="Thomas B.C."/>
            <person name="Singh A."/>
            <person name="Wilkins M.J."/>
            <person name="Karaoz U."/>
            <person name="Brodie E.L."/>
            <person name="Williams K.H."/>
            <person name="Hubbard S.S."/>
            <person name="Banfield J.F."/>
        </authorList>
    </citation>
    <scope>NUCLEOTIDE SEQUENCE [LARGE SCALE GENOMIC DNA]</scope>
</reference>
<dbReference type="Pfam" id="PF01676">
    <property type="entry name" value="Metalloenzyme"/>
    <property type="match status" value="1"/>
</dbReference>
<dbReference type="Proteomes" id="UP000177876">
    <property type="component" value="Unassembled WGS sequence"/>
</dbReference>
<proteinExistence type="inferred from homology"/>
<dbReference type="GO" id="GO:0043094">
    <property type="term" value="P:metabolic compound salvage"/>
    <property type="evidence" value="ECO:0007669"/>
    <property type="project" value="UniProtKB-UniRule"/>
</dbReference>
<dbReference type="NCBIfam" id="TIGR01696">
    <property type="entry name" value="deoB"/>
    <property type="match status" value="1"/>
</dbReference>
<dbReference type="NCBIfam" id="NF003766">
    <property type="entry name" value="PRK05362.1"/>
    <property type="match status" value="1"/>
</dbReference>
<feature type="binding site" evidence="4">
    <location>
        <position position="291"/>
    </location>
    <ligand>
        <name>Mn(2+)</name>
        <dbReference type="ChEBI" id="CHEBI:29035"/>
        <label>2</label>
    </ligand>
</feature>
<dbReference type="GO" id="GO:0005829">
    <property type="term" value="C:cytosol"/>
    <property type="evidence" value="ECO:0007669"/>
    <property type="project" value="TreeGrafter"/>
</dbReference>
<protein>
    <recommendedName>
        <fullName evidence="4 5">Phosphopentomutase</fullName>
        <ecNumber evidence="4 5">5.4.2.7</ecNumber>
    </recommendedName>
    <alternativeName>
        <fullName evidence="4">Phosphodeoxyribomutase</fullName>
    </alternativeName>
</protein>
<dbReference type="EMBL" id="MELK01000006">
    <property type="protein sequence ID" value="OFW60133.1"/>
    <property type="molecule type" value="Genomic_DNA"/>
</dbReference>
<keyword evidence="4" id="KW-0413">Isomerase</keyword>
<dbReference type="CDD" id="cd16009">
    <property type="entry name" value="PPM"/>
    <property type="match status" value="1"/>
</dbReference>
<comment type="caution">
    <text evidence="7">The sequence shown here is derived from an EMBL/GenBank/DDBJ whole genome shotgun (WGS) entry which is preliminary data.</text>
</comment>
<dbReference type="STRING" id="1797197.A2Y75_02275"/>
<dbReference type="Gene3D" id="3.30.70.1250">
    <property type="entry name" value="Phosphopentomutase"/>
    <property type="match status" value="1"/>
</dbReference>
<dbReference type="PANTHER" id="PTHR21110">
    <property type="entry name" value="PHOSPHOPENTOMUTASE"/>
    <property type="match status" value="1"/>
</dbReference>
<dbReference type="SUPFAM" id="SSF53649">
    <property type="entry name" value="Alkaline phosphatase-like"/>
    <property type="match status" value="1"/>
</dbReference>
<keyword evidence="4" id="KW-0963">Cytoplasm</keyword>
<dbReference type="InterPro" id="IPR010045">
    <property type="entry name" value="DeoB"/>
</dbReference>
<keyword evidence="2 4" id="KW-0479">Metal-binding</keyword>
<evidence type="ECO:0000259" key="6">
    <source>
        <dbReference type="Pfam" id="PF01676"/>
    </source>
</evidence>
<dbReference type="GO" id="GO:0006015">
    <property type="term" value="P:5-phosphoribose 1-diphosphate biosynthetic process"/>
    <property type="evidence" value="ECO:0007669"/>
    <property type="project" value="UniProtKB-UniPathway"/>
</dbReference>
<dbReference type="UniPathway" id="UPA00087">
    <property type="reaction ID" value="UER00173"/>
</dbReference>
<organism evidence="7 8">
    <name type="scientific">Candidatus Solincola sediminis</name>
    <dbReference type="NCBI Taxonomy" id="1797199"/>
    <lineage>
        <taxon>Bacteria</taxon>
        <taxon>Bacillati</taxon>
        <taxon>Actinomycetota</taxon>
        <taxon>Candidatus Geothermincolia</taxon>
        <taxon>Candidatus Geothermincolales</taxon>
        <taxon>Candidatus Geothermincolaceae</taxon>
        <taxon>Candidatus Solincola</taxon>
    </lineage>
</organism>
<feature type="binding site" evidence="4">
    <location>
        <position position="13"/>
    </location>
    <ligand>
        <name>Mn(2+)</name>
        <dbReference type="ChEBI" id="CHEBI:29035"/>
        <label>1</label>
    </ligand>
</feature>